<keyword evidence="5" id="KW-1185">Reference proteome</keyword>
<evidence type="ECO:0000256" key="1">
    <source>
        <dbReference type="SAM" id="MobiDB-lite"/>
    </source>
</evidence>
<feature type="transmembrane region" description="Helical" evidence="2">
    <location>
        <begin position="477"/>
        <end position="496"/>
    </location>
</feature>
<reference evidence="4 5" key="1">
    <citation type="journal article" date="2004" name="Science">
        <title>The genome of the diatom Thalassiosira pseudonana: ecology, evolution, and metabolism.</title>
        <authorList>
            <person name="Armbrust E.V."/>
            <person name="Berges J.A."/>
            <person name="Bowler C."/>
            <person name="Green B.R."/>
            <person name="Martinez D."/>
            <person name="Putnam N.H."/>
            <person name="Zhou S."/>
            <person name="Allen A.E."/>
            <person name="Apt K.E."/>
            <person name="Bechner M."/>
            <person name="Brzezinski M.A."/>
            <person name="Chaal B.K."/>
            <person name="Chiovitti A."/>
            <person name="Davis A.K."/>
            <person name="Demarest M.S."/>
            <person name="Detter J.C."/>
            <person name="Glavina T."/>
            <person name="Goodstein D."/>
            <person name="Hadi M.Z."/>
            <person name="Hellsten U."/>
            <person name="Hildebrand M."/>
            <person name="Jenkins B.D."/>
            <person name="Jurka J."/>
            <person name="Kapitonov V.V."/>
            <person name="Kroger N."/>
            <person name="Lau W.W."/>
            <person name="Lane T.W."/>
            <person name="Larimer F.W."/>
            <person name="Lippmeier J.C."/>
            <person name="Lucas S."/>
            <person name="Medina M."/>
            <person name="Montsant A."/>
            <person name="Obornik M."/>
            <person name="Parker M.S."/>
            <person name="Palenik B."/>
            <person name="Pazour G.J."/>
            <person name="Richardson P.M."/>
            <person name="Rynearson T.A."/>
            <person name="Saito M.A."/>
            <person name="Schwartz D.C."/>
            <person name="Thamatrakoln K."/>
            <person name="Valentin K."/>
            <person name="Vardi A."/>
            <person name="Wilkerson F.P."/>
            <person name="Rokhsar D.S."/>
        </authorList>
    </citation>
    <scope>NUCLEOTIDE SEQUENCE [LARGE SCALE GENOMIC DNA]</scope>
    <source>
        <strain evidence="4 5">CCMP1335</strain>
    </source>
</reference>
<feature type="signal peptide" evidence="3">
    <location>
        <begin position="1"/>
        <end position="26"/>
    </location>
</feature>
<dbReference type="RefSeq" id="XP_002293688.1">
    <property type="nucleotide sequence ID" value="XM_002293652.1"/>
</dbReference>
<dbReference type="eggNOG" id="ENOG502RA9G">
    <property type="taxonomic scope" value="Eukaryota"/>
</dbReference>
<feature type="region of interest" description="Disordered" evidence="1">
    <location>
        <begin position="344"/>
        <end position="367"/>
    </location>
</feature>
<dbReference type="GeneID" id="7450834"/>
<evidence type="ECO:0000313" key="4">
    <source>
        <dbReference type="EMBL" id="EED88697.1"/>
    </source>
</evidence>
<proteinExistence type="predicted"/>
<feature type="region of interest" description="Disordered" evidence="1">
    <location>
        <begin position="381"/>
        <end position="401"/>
    </location>
</feature>
<dbReference type="EMBL" id="CM000649">
    <property type="protein sequence ID" value="EED88697.1"/>
    <property type="molecule type" value="Genomic_DNA"/>
</dbReference>
<organism evidence="4 5">
    <name type="scientific">Thalassiosira pseudonana</name>
    <name type="common">Marine diatom</name>
    <name type="synonym">Cyclotella nana</name>
    <dbReference type="NCBI Taxonomy" id="35128"/>
    <lineage>
        <taxon>Eukaryota</taxon>
        <taxon>Sar</taxon>
        <taxon>Stramenopiles</taxon>
        <taxon>Ochrophyta</taxon>
        <taxon>Bacillariophyta</taxon>
        <taxon>Coscinodiscophyceae</taxon>
        <taxon>Thalassiosirophycidae</taxon>
        <taxon>Thalassiosirales</taxon>
        <taxon>Thalassiosiraceae</taxon>
        <taxon>Thalassiosira</taxon>
    </lineage>
</organism>
<keyword evidence="2" id="KW-0812">Transmembrane</keyword>
<gene>
    <name evidence="4" type="ORF">THAPSDRAFT_24779</name>
</gene>
<sequence>MAIRANNRNIMNSAIVLALLLSLCQSQTSYGEVAFSASIPDDGEVIGDTSTIEDVNGDGAPTSDGAANVDGETAASADTIVFGDDINGVNSDINDVEMSEVQPPHHEDIGTTSTTSSTILQHTPPTHFQITAHIQTDLHTGYSYFLPPDQSFANLPFLECGAVGSTTEGVPLVSGVFRHVPRAMRPLTREGSGGDITDDDLDGLEEEGTQNDFPIKIDTEEFQQTDDDGNTQQPEHRPQRPSPPKYVVALSPLEITVGGNGSNETQSFGPGDVIFIEDTWWGVWNEFGQNESNDEQREQMEYKMKGYTMQAHPDSQADLNVMMLTVPPAIHRHWKNAQHTMMMAQKQREESKQSSSSEGIYSNQNNKQPWWKLPTRVLRQHSSQQSNEMLPKPCSLESDPAFSNPSVSSTTLSQHFTQHFTKLIQRYTHPHPSFLPHHHQDLLLPVLAQTTAATLGGATAFVLVLQLSRFVPVQAAVGFGGVCIIALGTWGIVWLGEEILDEWELWGERRRLERRMSEGRKRSGGSRADTRERKSKTSTMMQEDVRF</sequence>
<feature type="compositionally biased region" description="Acidic residues" evidence="1">
    <location>
        <begin position="196"/>
        <end position="209"/>
    </location>
</feature>
<evidence type="ECO:0000256" key="3">
    <source>
        <dbReference type="SAM" id="SignalP"/>
    </source>
</evidence>
<evidence type="ECO:0000256" key="2">
    <source>
        <dbReference type="SAM" id="Phobius"/>
    </source>
</evidence>
<name>B8CC30_THAPS</name>
<feature type="compositionally biased region" description="Acidic residues" evidence="1">
    <location>
        <begin position="220"/>
        <end position="229"/>
    </location>
</feature>
<feature type="chain" id="PRO_5002869989" description="SH3 domain-containing protein" evidence="3">
    <location>
        <begin position="27"/>
        <end position="547"/>
    </location>
</feature>
<feature type="transmembrane region" description="Helical" evidence="2">
    <location>
        <begin position="442"/>
        <end position="465"/>
    </location>
</feature>
<reference evidence="4 5" key="2">
    <citation type="journal article" date="2008" name="Nature">
        <title>The Phaeodactylum genome reveals the evolutionary history of diatom genomes.</title>
        <authorList>
            <person name="Bowler C."/>
            <person name="Allen A.E."/>
            <person name="Badger J.H."/>
            <person name="Grimwood J."/>
            <person name="Jabbari K."/>
            <person name="Kuo A."/>
            <person name="Maheswari U."/>
            <person name="Martens C."/>
            <person name="Maumus F."/>
            <person name="Otillar R.P."/>
            <person name="Rayko E."/>
            <person name="Salamov A."/>
            <person name="Vandepoele K."/>
            <person name="Beszteri B."/>
            <person name="Gruber A."/>
            <person name="Heijde M."/>
            <person name="Katinka M."/>
            <person name="Mock T."/>
            <person name="Valentin K."/>
            <person name="Verret F."/>
            <person name="Berges J.A."/>
            <person name="Brownlee C."/>
            <person name="Cadoret J.P."/>
            <person name="Chiovitti A."/>
            <person name="Choi C.J."/>
            <person name="Coesel S."/>
            <person name="De Martino A."/>
            <person name="Detter J.C."/>
            <person name="Durkin C."/>
            <person name="Falciatore A."/>
            <person name="Fournet J."/>
            <person name="Haruta M."/>
            <person name="Huysman M.J."/>
            <person name="Jenkins B.D."/>
            <person name="Jiroutova K."/>
            <person name="Jorgensen R.E."/>
            <person name="Joubert Y."/>
            <person name="Kaplan A."/>
            <person name="Kroger N."/>
            <person name="Kroth P.G."/>
            <person name="La Roche J."/>
            <person name="Lindquist E."/>
            <person name="Lommer M."/>
            <person name="Martin-Jezequel V."/>
            <person name="Lopez P.J."/>
            <person name="Lucas S."/>
            <person name="Mangogna M."/>
            <person name="McGinnis K."/>
            <person name="Medlin L.K."/>
            <person name="Montsant A."/>
            <person name="Oudot-Le Secq M.P."/>
            <person name="Napoli C."/>
            <person name="Obornik M."/>
            <person name="Parker M.S."/>
            <person name="Petit J.L."/>
            <person name="Porcel B.M."/>
            <person name="Poulsen N."/>
            <person name="Robison M."/>
            <person name="Rychlewski L."/>
            <person name="Rynearson T.A."/>
            <person name="Schmutz J."/>
            <person name="Shapiro H."/>
            <person name="Siaut M."/>
            <person name="Stanley M."/>
            <person name="Sussman M.R."/>
            <person name="Taylor A.R."/>
            <person name="Vardi A."/>
            <person name="von Dassow P."/>
            <person name="Vyverman W."/>
            <person name="Willis A."/>
            <person name="Wyrwicz L.S."/>
            <person name="Rokhsar D.S."/>
            <person name="Weissenbach J."/>
            <person name="Armbrust E.V."/>
            <person name="Green B.R."/>
            <person name="Van de Peer Y."/>
            <person name="Grigoriev I.V."/>
        </authorList>
    </citation>
    <scope>NUCLEOTIDE SEQUENCE [LARGE SCALE GENOMIC DNA]</scope>
    <source>
        <strain evidence="4 5">CCMP1335</strain>
    </source>
</reference>
<evidence type="ECO:0008006" key="6">
    <source>
        <dbReference type="Google" id="ProtNLM"/>
    </source>
</evidence>
<keyword evidence="2" id="KW-1133">Transmembrane helix</keyword>
<keyword evidence="2" id="KW-0472">Membrane</keyword>
<keyword evidence="3" id="KW-0732">Signal</keyword>
<dbReference type="KEGG" id="tps:THAPSDRAFT_24779"/>
<dbReference type="HOGENOM" id="CLU_498325_0_0_1"/>
<accession>B8CC30</accession>
<feature type="region of interest" description="Disordered" evidence="1">
    <location>
        <begin position="516"/>
        <end position="547"/>
    </location>
</feature>
<evidence type="ECO:0000313" key="5">
    <source>
        <dbReference type="Proteomes" id="UP000001449"/>
    </source>
</evidence>
<dbReference type="PaxDb" id="35128-Thaps24779"/>
<dbReference type="InParanoid" id="B8CC30"/>
<dbReference type="Proteomes" id="UP000001449">
    <property type="component" value="Chromosome 14"/>
</dbReference>
<protein>
    <recommendedName>
        <fullName evidence="6">SH3 domain-containing protein</fullName>
    </recommendedName>
</protein>
<dbReference type="AlphaFoldDB" id="B8CC30"/>
<feature type="region of interest" description="Disordered" evidence="1">
    <location>
        <begin position="185"/>
        <end position="245"/>
    </location>
</feature>